<keyword evidence="2" id="KW-1185">Reference proteome</keyword>
<organism evidence="1 2">
    <name type="scientific">Eumeta variegata</name>
    <name type="common">Bagworm moth</name>
    <name type="synonym">Eumeta japonica</name>
    <dbReference type="NCBI Taxonomy" id="151549"/>
    <lineage>
        <taxon>Eukaryota</taxon>
        <taxon>Metazoa</taxon>
        <taxon>Ecdysozoa</taxon>
        <taxon>Arthropoda</taxon>
        <taxon>Hexapoda</taxon>
        <taxon>Insecta</taxon>
        <taxon>Pterygota</taxon>
        <taxon>Neoptera</taxon>
        <taxon>Endopterygota</taxon>
        <taxon>Lepidoptera</taxon>
        <taxon>Glossata</taxon>
        <taxon>Ditrysia</taxon>
        <taxon>Tineoidea</taxon>
        <taxon>Psychidae</taxon>
        <taxon>Oiketicinae</taxon>
        <taxon>Eumeta</taxon>
    </lineage>
</organism>
<gene>
    <name evidence="1" type="ORF">EVAR_41539_1</name>
</gene>
<reference evidence="1 2" key="1">
    <citation type="journal article" date="2019" name="Commun. Biol.">
        <title>The bagworm genome reveals a unique fibroin gene that provides high tensile strength.</title>
        <authorList>
            <person name="Kono N."/>
            <person name="Nakamura H."/>
            <person name="Ohtoshi R."/>
            <person name="Tomita M."/>
            <person name="Numata K."/>
            <person name="Arakawa K."/>
        </authorList>
    </citation>
    <scope>NUCLEOTIDE SEQUENCE [LARGE SCALE GENOMIC DNA]</scope>
</reference>
<evidence type="ECO:0000313" key="2">
    <source>
        <dbReference type="Proteomes" id="UP000299102"/>
    </source>
</evidence>
<proteinExistence type="predicted"/>
<sequence length="83" mass="9547">MSEKKKSITSKISEDLHAMLQNRISLVNDTDIRNRAFGATLEESIYNLVTRITKLGEELDEILKRHSELHEQPDDTESSSFLE</sequence>
<protein>
    <submittedName>
        <fullName evidence="1">Uncharacterized protein</fullName>
    </submittedName>
</protein>
<name>A0A4C1X675_EUMVA</name>
<evidence type="ECO:0000313" key="1">
    <source>
        <dbReference type="EMBL" id="GBP57869.1"/>
    </source>
</evidence>
<comment type="caution">
    <text evidence="1">The sequence shown here is derived from an EMBL/GenBank/DDBJ whole genome shotgun (WGS) entry which is preliminary data.</text>
</comment>
<dbReference type="EMBL" id="BGZK01000721">
    <property type="protein sequence ID" value="GBP57869.1"/>
    <property type="molecule type" value="Genomic_DNA"/>
</dbReference>
<dbReference type="AlphaFoldDB" id="A0A4C1X675"/>
<accession>A0A4C1X675</accession>
<dbReference type="Proteomes" id="UP000299102">
    <property type="component" value="Unassembled WGS sequence"/>
</dbReference>